<protein>
    <submittedName>
        <fullName evidence="1">Uncharacterized protein</fullName>
    </submittedName>
</protein>
<organism evidence="1 2">
    <name type="scientific">Paenibacillus sambharensis</name>
    <dbReference type="NCBI Taxonomy" id="1803190"/>
    <lineage>
        <taxon>Bacteria</taxon>
        <taxon>Bacillati</taxon>
        <taxon>Bacillota</taxon>
        <taxon>Bacilli</taxon>
        <taxon>Bacillales</taxon>
        <taxon>Paenibacillaceae</taxon>
        <taxon>Paenibacillus</taxon>
    </lineage>
</organism>
<gene>
    <name evidence="1" type="ORF">DNH61_14685</name>
</gene>
<dbReference type="EMBL" id="QKRB01000045">
    <property type="protein sequence ID" value="PZD95129.1"/>
    <property type="molecule type" value="Genomic_DNA"/>
</dbReference>
<evidence type="ECO:0000313" key="1">
    <source>
        <dbReference type="EMBL" id="PZD95129.1"/>
    </source>
</evidence>
<sequence length="64" mass="6902">MGKRQGYPVTTAFAGLFHLIVCTGDRCGIGTCTVGTRQKPFFLPAAYDTALLLEVTRHKNGAVM</sequence>
<proteinExistence type="predicted"/>
<dbReference type="AlphaFoldDB" id="A0A2W1L8H2"/>
<evidence type="ECO:0000313" key="2">
    <source>
        <dbReference type="Proteomes" id="UP000249522"/>
    </source>
</evidence>
<accession>A0A2W1L8H2</accession>
<reference evidence="1 2" key="1">
    <citation type="submission" date="2018-06" db="EMBL/GenBank/DDBJ databases">
        <title>Paenibacillus imtechensis sp. nov.</title>
        <authorList>
            <person name="Pinnaka A.K."/>
            <person name="Singh H."/>
            <person name="Kaur M."/>
        </authorList>
    </citation>
    <scope>NUCLEOTIDE SEQUENCE [LARGE SCALE GENOMIC DNA]</scope>
    <source>
        <strain evidence="1 2">SMB1</strain>
    </source>
</reference>
<comment type="caution">
    <text evidence="1">The sequence shown here is derived from an EMBL/GenBank/DDBJ whole genome shotgun (WGS) entry which is preliminary data.</text>
</comment>
<keyword evidence="2" id="KW-1185">Reference proteome</keyword>
<name>A0A2W1L8H2_9BACL</name>
<dbReference type="RefSeq" id="WP_111147429.1">
    <property type="nucleotide sequence ID" value="NZ_QKRB01000045.1"/>
</dbReference>
<dbReference type="Proteomes" id="UP000249522">
    <property type="component" value="Unassembled WGS sequence"/>
</dbReference>